<sequence length="113" mass="12475">MRKLFMPQCSARRQSGTGSFCTSSRRLLASGASKRPGLRPKGLSQNQSHETAQPRPLQIQERPRHFLQKHAPSANDANCNSLLACRLAYILAVDASAQKALRLARLCKANFKS</sequence>
<proteinExistence type="predicted"/>
<evidence type="ECO:0000256" key="1">
    <source>
        <dbReference type="SAM" id="MobiDB-lite"/>
    </source>
</evidence>
<dbReference type="EMBL" id="CAJNNV010027861">
    <property type="protein sequence ID" value="CAE8621977.1"/>
    <property type="molecule type" value="Genomic_DNA"/>
</dbReference>
<accession>A0A813GH43</accession>
<protein>
    <submittedName>
        <fullName evidence="2">Uncharacterized protein</fullName>
    </submittedName>
</protein>
<evidence type="ECO:0000313" key="3">
    <source>
        <dbReference type="Proteomes" id="UP000654075"/>
    </source>
</evidence>
<feature type="region of interest" description="Disordered" evidence="1">
    <location>
        <begin position="1"/>
        <end position="60"/>
    </location>
</feature>
<reference evidence="2" key="1">
    <citation type="submission" date="2021-02" db="EMBL/GenBank/DDBJ databases">
        <authorList>
            <person name="Dougan E. K."/>
            <person name="Rhodes N."/>
            <person name="Thang M."/>
            <person name="Chan C."/>
        </authorList>
    </citation>
    <scope>NUCLEOTIDE SEQUENCE</scope>
</reference>
<gene>
    <name evidence="2" type="ORF">PGLA1383_LOCUS39499</name>
</gene>
<organism evidence="2 3">
    <name type="scientific">Polarella glacialis</name>
    <name type="common">Dinoflagellate</name>
    <dbReference type="NCBI Taxonomy" id="89957"/>
    <lineage>
        <taxon>Eukaryota</taxon>
        <taxon>Sar</taxon>
        <taxon>Alveolata</taxon>
        <taxon>Dinophyceae</taxon>
        <taxon>Suessiales</taxon>
        <taxon>Suessiaceae</taxon>
        <taxon>Polarella</taxon>
    </lineage>
</organism>
<dbReference type="AlphaFoldDB" id="A0A813GH43"/>
<evidence type="ECO:0000313" key="2">
    <source>
        <dbReference type="EMBL" id="CAE8621977.1"/>
    </source>
</evidence>
<name>A0A813GH43_POLGL</name>
<dbReference type="Proteomes" id="UP000654075">
    <property type="component" value="Unassembled WGS sequence"/>
</dbReference>
<comment type="caution">
    <text evidence="2">The sequence shown here is derived from an EMBL/GenBank/DDBJ whole genome shotgun (WGS) entry which is preliminary data.</text>
</comment>
<keyword evidence="3" id="KW-1185">Reference proteome</keyword>
<feature type="compositionally biased region" description="Polar residues" evidence="1">
    <location>
        <begin position="11"/>
        <end position="25"/>
    </location>
</feature>